<dbReference type="AlphaFoldDB" id="A0A0B1Z2A3"/>
<feature type="chain" id="PRO_5002064353" evidence="1">
    <location>
        <begin position="29"/>
        <end position="188"/>
    </location>
</feature>
<reference evidence="4" key="1">
    <citation type="submission" date="2015-03" db="EMBL/GenBank/DDBJ databases">
        <title>Pseudomonas frederiksbergensis hydrocarbon degrader.</title>
        <authorList>
            <person name="Brown L.M."/>
            <person name="Ruiz O.N."/>
            <person name="Mueller S."/>
            <person name="Gunasekera T.S."/>
        </authorList>
    </citation>
    <scope>NUCLEOTIDE SEQUENCE [LARGE SCALE GENOMIC DNA]</scope>
    <source>
        <strain evidence="4">SI8</strain>
    </source>
</reference>
<protein>
    <submittedName>
        <fullName evidence="3">Periplasmic protein</fullName>
    </submittedName>
</protein>
<dbReference type="OrthoDB" id="8527419at2"/>
<dbReference type="EMBL" id="JQGJ01000005">
    <property type="protein sequence ID" value="KHK64745.1"/>
    <property type="molecule type" value="Genomic_DNA"/>
</dbReference>
<accession>A0A0B1Z2A3</accession>
<proteinExistence type="predicted"/>
<gene>
    <name evidence="3" type="ORF">JZ00_10540</name>
</gene>
<keyword evidence="1" id="KW-0732">Signal</keyword>
<comment type="caution">
    <text evidence="3">The sequence shown here is derived from an EMBL/GenBank/DDBJ whole genome shotgun (WGS) entry which is preliminary data.</text>
</comment>
<sequence>MPRSLAARHRLISAMSLALALYASDALADWREALPGADLIGEADFRWYGFAVYRARLWSTVSKPSLDTPFALELDYRRRISKQDLVETSLEEMQRVTGTVQDAGRLEAWAAQMRGAFVDVQPGTRITGVYLPGQGSRFYVDGRLSREIADTLFSRCFFSIWLDPRTRHPELRQRLLGLDTSNAKRSTP</sequence>
<evidence type="ECO:0000313" key="4">
    <source>
        <dbReference type="Proteomes" id="UP000030949"/>
    </source>
</evidence>
<name>A0A0B1Z2A3_9PSED</name>
<dbReference type="Proteomes" id="UP000030949">
    <property type="component" value="Unassembled WGS sequence"/>
</dbReference>
<evidence type="ECO:0000313" key="3">
    <source>
        <dbReference type="EMBL" id="KHK64745.1"/>
    </source>
</evidence>
<feature type="signal peptide" evidence="1">
    <location>
        <begin position="1"/>
        <end position="28"/>
    </location>
</feature>
<organism evidence="3 4">
    <name type="scientific">Pseudomonas frederiksbergensis</name>
    <dbReference type="NCBI Taxonomy" id="104087"/>
    <lineage>
        <taxon>Bacteria</taxon>
        <taxon>Pseudomonadati</taxon>
        <taxon>Pseudomonadota</taxon>
        <taxon>Gammaproteobacteria</taxon>
        <taxon>Pseudomonadales</taxon>
        <taxon>Pseudomonadaceae</taxon>
        <taxon>Pseudomonas</taxon>
    </lineage>
</organism>
<dbReference type="Pfam" id="PF16036">
    <property type="entry name" value="Chalcone_3"/>
    <property type="match status" value="1"/>
</dbReference>
<feature type="domain" description="Chalcone isomerase" evidence="2">
    <location>
        <begin position="48"/>
        <end position="177"/>
    </location>
</feature>
<evidence type="ECO:0000259" key="2">
    <source>
        <dbReference type="Pfam" id="PF16036"/>
    </source>
</evidence>
<evidence type="ECO:0000256" key="1">
    <source>
        <dbReference type="SAM" id="SignalP"/>
    </source>
</evidence>
<dbReference type="InterPro" id="IPR016087">
    <property type="entry name" value="Chalcone_isomerase"/>
</dbReference>